<evidence type="ECO:0000256" key="4">
    <source>
        <dbReference type="ARBA" id="ARBA00022692"/>
    </source>
</evidence>
<dbReference type="EMBL" id="KV428101">
    <property type="protein sequence ID" value="KZT36699.1"/>
    <property type="molecule type" value="Genomic_DNA"/>
</dbReference>
<evidence type="ECO:0000259" key="8">
    <source>
        <dbReference type="PROSITE" id="PS50850"/>
    </source>
</evidence>
<dbReference type="InterPro" id="IPR020846">
    <property type="entry name" value="MFS_dom"/>
</dbReference>
<dbReference type="PANTHER" id="PTHR23514:SF3">
    <property type="entry name" value="BYPASS OF STOP CODON PROTEIN 6"/>
    <property type="match status" value="1"/>
</dbReference>
<sequence length="440" mass="47129">MSSATTLVESRTQAIELAPLPRRAEQNATLPTVAVNLPTERSVHQKRLGHLHFGLLCLGMFMGGWNSGGTGPLLPKIQKVYGVDFATVSLLFLSNSIGFFIGGLSNMKLTDKLGFGRISLIGASSQTVGFSILASAPPFPFLCVGFLFVGWGIAIVNMQANMHVTAMQGGISLIGFLHASFGIGALIVPLSTTRFAQLSHWSYHYLIGVGIAVLDCVLIYTVFGSKRSDELLAQTGMAPFESTSTNRTNKFKRLVKLKTMHLIALWAFVYVGVEVSIGGWISTFLIDLRGASPAAGYVSTGFWGGLTLGRVAFVWVNKRLGEMRVLLAYTVIAIGLQITVWRLPSLLENAIAVSFVGLFLGPMYPIAIRSAGRLLPRSVFSGALGWVAALGQTGGALLPFVTGILATKYGISVLEPVIVSLMCAMFGLWALVPTEATHQD</sequence>
<comment type="similarity">
    <text evidence="2">Belongs to the major facilitator superfamily.</text>
</comment>
<evidence type="ECO:0000256" key="6">
    <source>
        <dbReference type="ARBA" id="ARBA00023136"/>
    </source>
</evidence>
<evidence type="ECO:0000256" key="2">
    <source>
        <dbReference type="ARBA" id="ARBA00008335"/>
    </source>
</evidence>
<feature type="transmembrane region" description="Helical" evidence="7">
    <location>
        <begin position="294"/>
        <end position="313"/>
    </location>
</feature>
<keyword evidence="5 7" id="KW-1133">Transmembrane helix</keyword>
<feature type="transmembrane region" description="Helical" evidence="7">
    <location>
        <begin position="85"/>
        <end position="102"/>
    </location>
</feature>
<dbReference type="OrthoDB" id="413079at2759"/>
<evidence type="ECO:0000313" key="10">
    <source>
        <dbReference type="Proteomes" id="UP000076798"/>
    </source>
</evidence>
<dbReference type="FunFam" id="1.20.1250.20:FF:000286">
    <property type="entry name" value="MFS efflux transporter"/>
    <property type="match status" value="1"/>
</dbReference>
<feature type="transmembrane region" description="Helical" evidence="7">
    <location>
        <begin position="170"/>
        <end position="191"/>
    </location>
</feature>
<feature type="transmembrane region" description="Helical" evidence="7">
    <location>
        <begin position="48"/>
        <end position="65"/>
    </location>
</feature>
<keyword evidence="3" id="KW-0813">Transport</keyword>
<evidence type="ECO:0000256" key="7">
    <source>
        <dbReference type="SAM" id="Phobius"/>
    </source>
</evidence>
<dbReference type="InterPro" id="IPR051788">
    <property type="entry name" value="MFS_Transporter"/>
</dbReference>
<accession>A0A166BSG8</accession>
<feature type="transmembrane region" description="Helical" evidence="7">
    <location>
        <begin position="262"/>
        <end position="282"/>
    </location>
</feature>
<feature type="transmembrane region" description="Helical" evidence="7">
    <location>
        <begin position="413"/>
        <end position="432"/>
    </location>
</feature>
<dbReference type="SUPFAM" id="SSF103473">
    <property type="entry name" value="MFS general substrate transporter"/>
    <property type="match status" value="1"/>
</dbReference>
<feature type="transmembrane region" description="Helical" evidence="7">
    <location>
        <begin position="325"/>
        <end position="343"/>
    </location>
</feature>
<dbReference type="InterPro" id="IPR011701">
    <property type="entry name" value="MFS"/>
</dbReference>
<reference evidence="9 10" key="1">
    <citation type="journal article" date="2016" name="Mol. Biol. Evol.">
        <title>Comparative Genomics of Early-Diverging Mushroom-Forming Fungi Provides Insights into the Origins of Lignocellulose Decay Capabilities.</title>
        <authorList>
            <person name="Nagy L.G."/>
            <person name="Riley R."/>
            <person name="Tritt A."/>
            <person name="Adam C."/>
            <person name="Daum C."/>
            <person name="Floudas D."/>
            <person name="Sun H."/>
            <person name="Yadav J.S."/>
            <person name="Pangilinan J."/>
            <person name="Larsson K.H."/>
            <person name="Matsuura K."/>
            <person name="Barry K."/>
            <person name="Labutti K."/>
            <person name="Kuo R."/>
            <person name="Ohm R.A."/>
            <person name="Bhattacharya S.S."/>
            <person name="Shirouzu T."/>
            <person name="Yoshinaga Y."/>
            <person name="Martin F.M."/>
            <person name="Grigoriev I.V."/>
            <person name="Hibbett D.S."/>
        </authorList>
    </citation>
    <scope>NUCLEOTIDE SEQUENCE [LARGE SCALE GENOMIC DNA]</scope>
    <source>
        <strain evidence="9 10">HHB10207 ss-3</strain>
    </source>
</reference>
<dbReference type="Pfam" id="PF07690">
    <property type="entry name" value="MFS_1"/>
    <property type="match status" value="1"/>
</dbReference>
<evidence type="ECO:0000313" key="9">
    <source>
        <dbReference type="EMBL" id="KZT36699.1"/>
    </source>
</evidence>
<dbReference type="AlphaFoldDB" id="A0A166BSG8"/>
<dbReference type="Gene3D" id="1.20.1250.20">
    <property type="entry name" value="MFS general substrate transporter like domains"/>
    <property type="match status" value="2"/>
</dbReference>
<feature type="transmembrane region" description="Helical" evidence="7">
    <location>
        <begin position="379"/>
        <end position="401"/>
    </location>
</feature>
<feature type="transmembrane region" description="Helical" evidence="7">
    <location>
        <begin position="349"/>
        <end position="367"/>
    </location>
</feature>
<evidence type="ECO:0000256" key="5">
    <source>
        <dbReference type="ARBA" id="ARBA00022989"/>
    </source>
</evidence>
<dbReference type="STRING" id="1314776.A0A166BSG8"/>
<evidence type="ECO:0000256" key="3">
    <source>
        <dbReference type="ARBA" id="ARBA00022448"/>
    </source>
</evidence>
<dbReference type="InterPro" id="IPR036259">
    <property type="entry name" value="MFS_trans_sf"/>
</dbReference>
<proteinExistence type="inferred from homology"/>
<dbReference type="GO" id="GO:0012505">
    <property type="term" value="C:endomembrane system"/>
    <property type="evidence" value="ECO:0007669"/>
    <property type="project" value="UniProtKB-SubCell"/>
</dbReference>
<evidence type="ECO:0000256" key="1">
    <source>
        <dbReference type="ARBA" id="ARBA00004127"/>
    </source>
</evidence>
<dbReference type="PANTHER" id="PTHR23514">
    <property type="entry name" value="BYPASS OF STOP CODON PROTEIN 6"/>
    <property type="match status" value="1"/>
</dbReference>
<keyword evidence="6 7" id="KW-0472">Membrane</keyword>
<feature type="transmembrane region" description="Helical" evidence="7">
    <location>
        <begin position="114"/>
        <end position="133"/>
    </location>
</feature>
<feature type="transmembrane region" description="Helical" evidence="7">
    <location>
        <begin position="203"/>
        <end position="223"/>
    </location>
</feature>
<name>A0A166BSG8_9AGAM</name>
<keyword evidence="4 7" id="KW-0812">Transmembrane</keyword>
<dbReference type="PROSITE" id="PS50850">
    <property type="entry name" value="MFS"/>
    <property type="match status" value="1"/>
</dbReference>
<comment type="subcellular location">
    <subcellularLocation>
        <location evidence="1">Endomembrane system</location>
        <topology evidence="1">Multi-pass membrane protein</topology>
    </subcellularLocation>
</comment>
<dbReference type="GO" id="GO:0022857">
    <property type="term" value="F:transmembrane transporter activity"/>
    <property type="evidence" value="ECO:0007669"/>
    <property type="project" value="InterPro"/>
</dbReference>
<dbReference type="GO" id="GO:0016020">
    <property type="term" value="C:membrane"/>
    <property type="evidence" value="ECO:0007669"/>
    <property type="project" value="TreeGrafter"/>
</dbReference>
<keyword evidence="10" id="KW-1185">Reference proteome</keyword>
<protein>
    <submittedName>
        <fullName evidence="9">MFS general substrate transporter</fullName>
    </submittedName>
</protein>
<gene>
    <name evidence="9" type="ORF">SISSUDRAFT_1049537</name>
</gene>
<feature type="transmembrane region" description="Helical" evidence="7">
    <location>
        <begin position="139"/>
        <end position="158"/>
    </location>
</feature>
<organism evidence="9 10">
    <name type="scientific">Sistotremastrum suecicum HHB10207 ss-3</name>
    <dbReference type="NCBI Taxonomy" id="1314776"/>
    <lineage>
        <taxon>Eukaryota</taxon>
        <taxon>Fungi</taxon>
        <taxon>Dikarya</taxon>
        <taxon>Basidiomycota</taxon>
        <taxon>Agaricomycotina</taxon>
        <taxon>Agaricomycetes</taxon>
        <taxon>Sistotremastrales</taxon>
        <taxon>Sistotremastraceae</taxon>
        <taxon>Sistotremastrum</taxon>
    </lineage>
</organism>
<feature type="domain" description="Major facilitator superfamily (MFS) profile" evidence="8">
    <location>
        <begin position="52"/>
        <end position="438"/>
    </location>
</feature>
<dbReference type="Proteomes" id="UP000076798">
    <property type="component" value="Unassembled WGS sequence"/>
</dbReference>